<feature type="binding site" evidence="6">
    <location>
        <position position="7"/>
    </location>
    <ligand>
        <name>Mg(2+)</name>
        <dbReference type="ChEBI" id="CHEBI:18420"/>
    </ligand>
</feature>
<comment type="function">
    <text evidence="6">Toxic component of a toxin-antitoxin (TA) system. An RNase.</text>
</comment>
<comment type="cofactor">
    <cofactor evidence="6">
        <name>Mg(2+)</name>
        <dbReference type="ChEBI" id="CHEBI:18420"/>
    </cofactor>
</comment>
<evidence type="ECO:0000259" key="7">
    <source>
        <dbReference type="Pfam" id="PF01850"/>
    </source>
</evidence>
<organism evidence="8 9">
    <name type="scientific">Paeniroseomonas aquatica</name>
    <dbReference type="NCBI Taxonomy" id="373043"/>
    <lineage>
        <taxon>Bacteria</taxon>
        <taxon>Pseudomonadati</taxon>
        <taxon>Pseudomonadota</taxon>
        <taxon>Alphaproteobacteria</taxon>
        <taxon>Acetobacterales</taxon>
        <taxon>Acetobacteraceae</taxon>
        <taxon>Paeniroseomonas</taxon>
    </lineage>
</organism>
<dbReference type="InterPro" id="IPR029060">
    <property type="entry name" value="PIN-like_dom_sf"/>
</dbReference>
<evidence type="ECO:0000313" key="8">
    <source>
        <dbReference type="EMBL" id="MDN3565104.1"/>
    </source>
</evidence>
<keyword evidence="9" id="KW-1185">Reference proteome</keyword>
<dbReference type="InterPro" id="IPR044153">
    <property type="entry name" value="PIN_Pae0151-like"/>
</dbReference>
<evidence type="ECO:0000256" key="1">
    <source>
        <dbReference type="ARBA" id="ARBA00022649"/>
    </source>
</evidence>
<dbReference type="CDD" id="cd09873">
    <property type="entry name" value="PIN_Pae0151-like"/>
    <property type="match status" value="1"/>
</dbReference>
<evidence type="ECO:0000256" key="2">
    <source>
        <dbReference type="ARBA" id="ARBA00022722"/>
    </source>
</evidence>
<evidence type="ECO:0000256" key="6">
    <source>
        <dbReference type="HAMAP-Rule" id="MF_00265"/>
    </source>
</evidence>
<dbReference type="Gene3D" id="3.40.50.1010">
    <property type="entry name" value="5'-nuclease"/>
    <property type="match status" value="1"/>
</dbReference>
<keyword evidence="3 6" id="KW-0479">Metal-binding</keyword>
<feature type="domain" description="PIN" evidence="7">
    <location>
        <begin position="5"/>
        <end position="128"/>
    </location>
</feature>
<dbReference type="Proteomes" id="UP001529369">
    <property type="component" value="Unassembled WGS sequence"/>
</dbReference>
<evidence type="ECO:0000256" key="5">
    <source>
        <dbReference type="ARBA" id="ARBA00022842"/>
    </source>
</evidence>
<dbReference type="PANTHER" id="PTHR35901">
    <property type="entry name" value="RIBONUCLEASE VAPC3"/>
    <property type="match status" value="1"/>
</dbReference>
<keyword evidence="6" id="KW-0800">Toxin</keyword>
<name>A0ABT8A5Q6_9PROT</name>
<dbReference type="InterPro" id="IPR022907">
    <property type="entry name" value="VapC_family"/>
</dbReference>
<dbReference type="EMBL" id="JAUFPN010000129">
    <property type="protein sequence ID" value="MDN3565104.1"/>
    <property type="molecule type" value="Genomic_DNA"/>
</dbReference>
<comment type="similarity">
    <text evidence="6">Belongs to the PINc/VapC protein family.</text>
</comment>
<accession>A0ABT8A5Q6</accession>
<reference evidence="9" key="1">
    <citation type="journal article" date="2019" name="Int. J. Syst. Evol. Microbiol.">
        <title>The Global Catalogue of Microorganisms (GCM) 10K type strain sequencing project: providing services to taxonomists for standard genome sequencing and annotation.</title>
        <authorList>
            <consortium name="The Broad Institute Genomics Platform"/>
            <consortium name="The Broad Institute Genome Sequencing Center for Infectious Disease"/>
            <person name="Wu L."/>
            <person name="Ma J."/>
        </authorList>
    </citation>
    <scope>NUCLEOTIDE SEQUENCE [LARGE SCALE GENOMIC DNA]</scope>
    <source>
        <strain evidence="9">CECT 7131</strain>
    </source>
</reference>
<evidence type="ECO:0000313" key="9">
    <source>
        <dbReference type="Proteomes" id="UP001529369"/>
    </source>
</evidence>
<dbReference type="InterPro" id="IPR051619">
    <property type="entry name" value="TypeII_TA_RNase_PINc/VapC"/>
</dbReference>
<dbReference type="EC" id="3.1.-.-" evidence="6"/>
<keyword evidence="2 6" id="KW-0540">Nuclease</keyword>
<comment type="caution">
    <text evidence="8">The sequence shown here is derived from an EMBL/GenBank/DDBJ whole genome shotgun (WGS) entry which is preliminary data.</text>
</comment>
<dbReference type="PANTHER" id="PTHR35901:SF1">
    <property type="entry name" value="EXONUCLEASE VAPC9"/>
    <property type="match status" value="1"/>
</dbReference>
<dbReference type="Pfam" id="PF01850">
    <property type="entry name" value="PIN"/>
    <property type="match status" value="1"/>
</dbReference>
<sequence length="142" mass="14781">MTHCVLDSSVAMAWVLPGEGDAATEALLDDVAAAGATTPGLWALETGNVLLHAEKAKRISTAERRQALIILSGLPIHIDPDTAAHAWDETLSLAEAQNLTVYDASYLELALRLALPLASLDKKLRKAAAACGVGVLGQEAAS</sequence>
<keyword evidence="4 6" id="KW-0378">Hydrolase</keyword>
<gene>
    <name evidence="6" type="primary">vapC</name>
    <name evidence="8" type="ORF">QWZ14_12100</name>
</gene>
<proteinExistence type="inferred from homology"/>
<dbReference type="RefSeq" id="WP_290316928.1">
    <property type="nucleotide sequence ID" value="NZ_JAUFPN010000129.1"/>
</dbReference>
<evidence type="ECO:0000256" key="4">
    <source>
        <dbReference type="ARBA" id="ARBA00022801"/>
    </source>
</evidence>
<protein>
    <recommendedName>
        <fullName evidence="6">Ribonuclease VapC</fullName>
        <shortName evidence="6">RNase VapC</shortName>
        <ecNumber evidence="6">3.1.-.-</ecNumber>
    </recommendedName>
    <alternativeName>
        <fullName evidence="6">Toxin VapC</fullName>
    </alternativeName>
</protein>
<dbReference type="SUPFAM" id="SSF88723">
    <property type="entry name" value="PIN domain-like"/>
    <property type="match status" value="1"/>
</dbReference>
<keyword evidence="5 6" id="KW-0460">Magnesium</keyword>
<dbReference type="HAMAP" id="MF_00265">
    <property type="entry name" value="VapC_Nob1"/>
    <property type="match status" value="1"/>
</dbReference>
<evidence type="ECO:0000256" key="3">
    <source>
        <dbReference type="ARBA" id="ARBA00022723"/>
    </source>
</evidence>
<dbReference type="InterPro" id="IPR002716">
    <property type="entry name" value="PIN_dom"/>
</dbReference>
<feature type="binding site" evidence="6">
    <location>
        <position position="103"/>
    </location>
    <ligand>
        <name>Mg(2+)</name>
        <dbReference type="ChEBI" id="CHEBI:18420"/>
    </ligand>
</feature>
<keyword evidence="1 6" id="KW-1277">Toxin-antitoxin system</keyword>